<evidence type="ECO:0000259" key="16">
    <source>
        <dbReference type="Pfam" id="PF02875"/>
    </source>
</evidence>
<dbReference type="SUPFAM" id="SSF53244">
    <property type="entry name" value="MurD-like peptide ligases, peptide-binding domain"/>
    <property type="match status" value="1"/>
</dbReference>
<evidence type="ECO:0000256" key="12">
    <source>
        <dbReference type="ARBA" id="ARBA00023316"/>
    </source>
</evidence>
<organism evidence="18 19">
    <name type="scientific">Candidatus Falkowbacteria bacterium RIFOXYD2_FULL_34_120</name>
    <dbReference type="NCBI Taxonomy" id="1798007"/>
    <lineage>
        <taxon>Bacteria</taxon>
        <taxon>Candidatus Falkowiibacteriota</taxon>
    </lineage>
</organism>
<dbReference type="GO" id="GO:0009252">
    <property type="term" value="P:peptidoglycan biosynthetic process"/>
    <property type="evidence" value="ECO:0007669"/>
    <property type="project" value="UniProtKB-UniRule"/>
</dbReference>
<evidence type="ECO:0000256" key="5">
    <source>
        <dbReference type="ARBA" id="ARBA00022598"/>
    </source>
</evidence>
<dbReference type="Gene3D" id="3.40.50.720">
    <property type="entry name" value="NAD(P)-binding Rossmann-like Domain"/>
    <property type="match status" value="1"/>
</dbReference>
<dbReference type="Pfam" id="PF08245">
    <property type="entry name" value="Mur_ligase_M"/>
    <property type="match status" value="1"/>
</dbReference>
<dbReference type="Pfam" id="PF01225">
    <property type="entry name" value="Mur_ligase"/>
    <property type="match status" value="1"/>
</dbReference>
<evidence type="ECO:0000259" key="17">
    <source>
        <dbReference type="Pfam" id="PF08245"/>
    </source>
</evidence>
<dbReference type="HAMAP" id="MF_00046">
    <property type="entry name" value="MurC"/>
    <property type="match status" value="1"/>
</dbReference>
<dbReference type="InterPro" id="IPR005758">
    <property type="entry name" value="UDP-N-AcMur_Ala_ligase_MurC"/>
</dbReference>
<reference evidence="18 19" key="1">
    <citation type="journal article" date="2016" name="Nat. Commun.">
        <title>Thousands of microbial genomes shed light on interconnected biogeochemical processes in an aquifer system.</title>
        <authorList>
            <person name="Anantharaman K."/>
            <person name="Brown C.T."/>
            <person name="Hug L.A."/>
            <person name="Sharon I."/>
            <person name="Castelle C.J."/>
            <person name="Probst A.J."/>
            <person name="Thomas B.C."/>
            <person name="Singh A."/>
            <person name="Wilkins M.J."/>
            <person name="Karaoz U."/>
            <person name="Brodie E.L."/>
            <person name="Williams K.H."/>
            <person name="Hubbard S.S."/>
            <person name="Banfield J.F."/>
        </authorList>
    </citation>
    <scope>NUCLEOTIDE SEQUENCE [LARGE SCALE GENOMIC DNA]</scope>
</reference>
<keyword evidence="7 14" id="KW-0547">Nucleotide-binding</keyword>
<evidence type="ECO:0000313" key="18">
    <source>
        <dbReference type="EMBL" id="OGF40315.1"/>
    </source>
</evidence>
<dbReference type="InterPro" id="IPR036615">
    <property type="entry name" value="Mur_ligase_C_dom_sf"/>
</dbReference>
<evidence type="ECO:0000256" key="7">
    <source>
        <dbReference type="ARBA" id="ARBA00022741"/>
    </source>
</evidence>
<dbReference type="InterPro" id="IPR013221">
    <property type="entry name" value="Mur_ligase_cen"/>
</dbReference>
<dbReference type="EMBL" id="MFGO01000031">
    <property type="protein sequence ID" value="OGF40315.1"/>
    <property type="molecule type" value="Genomic_DNA"/>
</dbReference>
<dbReference type="NCBIfam" id="TIGR01082">
    <property type="entry name" value="murC"/>
    <property type="match status" value="1"/>
</dbReference>
<dbReference type="PANTHER" id="PTHR43445">
    <property type="entry name" value="UDP-N-ACETYLMURAMATE--L-ALANINE LIGASE-RELATED"/>
    <property type="match status" value="1"/>
</dbReference>
<feature type="domain" description="Mur ligase N-terminal catalytic" evidence="15">
    <location>
        <begin position="17"/>
        <end position="118"/>
    </location>
</feature>
<evidence type="ECO:0000256" key="9">
    <source>
        <dbReference type="ARBA" id="ARBA00022960"/>
    </source>
</evidence>
<evidence type="ECO:0000256" key="6">
    <source>
        <dbReference type="ARBA" id="ARBA00022618"/>
    </source>
</evidence>
<sequence>MLDKISAEGGSAFGGKKIHIIGIEGAGTSALARMYKQMGYEVSGSDEGDHYYYNELQKDNIKVSHKFSPDNIAKDTDLIIYSTAFKPEANKELDFALKSKIKTIAYPEGLARVFNDKYGIAVCGTHGKTTTSSWLAFVMREAGCDPNLIVGAKIPQLGGGTLIGKSNYFVIEADEYQNKLKYYRPKAVLLNNIEYDHPDFFRTADDYNQAFIDFISKMPKKGILICNFNDPVICRIAKVNSRARVVTYAIDDAADYVAHKIKQAGGRQIFSVSINGDDLGEFSICLSGRHNISNALGVIAMCIELEIDLFKIREYLEEFTGAERRMQVMGKYRGAAIIDDYAHHPTEVRASLSGARELYPHKKIITVFHPHSFTRTKALLNDFAESFGDTDELIVLDIYGSAREAQGDVHSRDLIEKIIKAGQKNASYIPTLAECEAYVREKLKSGDVLILMGAGEAYKIGQNLIK</sequence>
<dbReference type="GO" id="GO:0005524">
    <property type="term" value="F:ATP binding"/>
    <property type="evidence" value="ECO:0007669"/>
    <property type="project" value="UniProtKB-UniRule"/>
</dbReference>
<dbReference type="InterPro" id="IPR036565">
    <property type="entry name" value="Mur-like_cat_sf"/>
</dbReference>
<evidence type="ECO:0000256" key="13">
    <source>
        <dbReference type="ARBA" id="ARBA00047833"/>
    </source>
</evidence>
<dbReference type="InterPro" id="IPR004101">
    <property type="entry name" value="Mur_ligase_C"/>
</dbReference>
<dbReference type="Proteomes" id="UP000177579">
    <property type="component" value="Unassembled WGS sequence"/>
</dbReference>
<dbReference type="SUPFAM" id="SSF51984">
    <property type="entry name" value="MurCD N-terminal domain"/>
    <property type="match status" value="1"/>
</dbReference>
<gene>
    <name evidence="14" type="primary">murC</name>
    <name evidence="18" type="ORF">A2531_00495</name>
</gene>
<keyword evidence="12 14" id="KW-0961">Cell wall biogenesis/degradation</keyword>
<evidence type="ECO:0000256" key="4">
    <source>
        <dbReference type="ARBA" id="ARBA00022490"/>
    </source>
</evidence>
<comment type="caution">
    <text evidence="18">The sequence shown here is derived from an EMBL/GenBank/DDBJ whole genome shotgun (WGS) entry which is preliminary data.</text>
</comment>
<dbReference type="Pfam" id="PF02875">
    <property type="entry name" value="Mur_ligase_C"/>
    <property type="match status" value="1"/>
</dbReference>
<dbReference type="InterPro" id="IPR050061">
    <property type="entry name" value="MurCDEF_pg_biosynth"/>
</dbReference>
<keyword evidence="4 14" id="KW-0963">Cytoplasm</keyword>
<keyword evidence="6 14" id="KW-0132">Cell division</keyword>
<dbReference type="GO" id="GO:0071555">
    <property type="term" value="P:cell wall organization"/>
    <property type="evidence" value="ECO:0007669"/>
    <property type="project" value="UniProtKB-KW"/>
</dbReference>
<comment type="catalytic activity">
    <reaction evidence="13 14">
        <text>UDP-N-acetyl-alpha-D-muramate + L-alanine + ATP = UDP-N-acetyl-alpha-D-muramoyl-L-alanine + ADP + phosphate + H(+)</text>
        <dbReference type="Rhea" id="RHEA:23372"/>
        <dbReference type="ChEBI" id="CHEBI:15378"/>
        <dbReference type="ChEBI" id="CHEBI:30616"/>
        <dbReference type="ChEBI" id="CHEBI:43474"/>
        <dbReference type="ChEBI" id="CHEBI:57972"/>
        <dbReference type="ChEBI" id="CHEBI:70757"/>
        <dbReference type="ChEBI" id="CHEBI:83898"/>
        <dbReference type="ChEBI" id="CHEBI:456216"/>
        <dbReference type="EC" id="6.3.2.8"/>
    </reaction>
</comment>
<dbReference type="Gene3D" id="3.40.1190.10">
    <property type="entry name" value="Mur-like, catalytic domain"/>
    <property type="match status" value="1"/>
</dbReference>
<dbReference type="PANTHER" id="PTHR43445:SF3">
    <property type="entry name" value="UDP-N-ACETYLMURAMATE--L-ALANINE LIGASE"/>
    <property type="match status" value="1"/>
</dbReference>
<evidence type="ECO:0000256" key="11">
    <source>
        <dbReference type="ARBA" id="ARBA00023306"/>
    </source>
</evidence>
<dbReference type="GO" id="GO:0005737">
    <property type="term" value="C:cytoplasm"/>
    <property type="evidence" value="ECO:0007669"/>
    <property type="project" value="UniProtKB-SubCell"/>
</dbReference>
<evidence type="ECO:0000256" key="14">
    <source>
        <dbReference type="HAMAP-Rule" id="MF_00046"/>
    </source>
</evidence>
<keyword evidence="8 14" id="KW-0067">ATP-binding</keyword>
<name>A0A1F5TMX2_9BACT</name>
<dbReference type="SUPFAM" id="SSF53623">
    <property type="entry name" value="MurD-like peptide ligases, catalytic domain"/>
    <property type="match status" value="1"/>
</dbReference>
<dbReference type="GO" id="GO:0051301">
    <property type="term" value="P:cell division"/>
    <property type="evidence" value="ECO:0007669"/>
    <property type="project" value="UniProtKB-KW"/>
</dbReference>
<dbReference type="GO" id="GO:0008360">
    <property type="term" value="P:regulation of cell shape"/>
    <property type="evidence" value="ECO:0007669"/>
    <property type="project" value="UniProtKB-KW"/>
</dbReference>
<dbReference type="UniPathway" id="UPA00219"/>
<accession>A0A1F5TMX2</accession>
<comment type="function">
    <text evidence="14">Cell wall formation.</text>
</comment>
<keyword evidence="11 14" id="KW-0131">Cell cycle</keyword>
<protein>
    <recommendedName>
        <fullName evidence="3 14">UDP-N-acetylmuramate--L-alanine ligase</fullName>
        <ecNumber evidence="3 14">6.3.2.8</ecNumber>
    </recommendedName>
    <alternativeName>
        <fullName evidence="14">UDP-N-acetylmuramoyl-L-alanine synthetase</fullName>
    </alternativeName>
</protein>
<evidence type="ECO:0000256" key="1">
    <source>
        <dbReference type="ARBA" id="ARBA00004496"/>
    </source>
</evidence>
<keyword evidence="5 14" id="KW-0436">Ligase</keyword>
<dbReference type="Gene3D" id="3.90.190.20">
    <property type="entry name" value="Mur ligase, C-terminal domain"/>
    <property type="match status" value="1"/>
</dbReference>
<feature type="binding site" evidence="14">
    <location>
        <begin position="124"/>
        <end position="130"/>
    </location>
    <ligand>
        <name>ATP</name>
        <dbReference type="ChEBI" id="CHEBI:30616"/>
    </ligand>
</feature>
<proteinExistence type="inferred from homology"/>
<comment type="subcellular location">
    <subcellularLocation>
        <location evidence="1 14">Cytoplasm</location>
    </subcellularLocation>
</comment>
<evidence type="ECO:0000313" key="19">
    <source>
        <dbReference type="Proteomes" id="UP000177579"/>
    </source>
</evidence>
<evidence type="ECO:0000256" key="10">
    <source>
        <dbReference type="ARBA" id="ARBA00022984"/>
    </source>
</evidence>
<feature type="domain" description="Mur ligase C-terminal" evidence="16">
    <location>
        <begin position="324"/>
        <end position="455"/>
    </location>
</feature>
<dbReference type="GO" id="GO:0008763">
    <property type="term" value="F:UDP-N-acetylmuramate-L-alanine ligase activity"/>
    <property type="evidence" value="ECO:0007669"/>
    <property type="project" value="UniProtKB-UniRule"/>
</dbReference>
<evidence type="ECO:0000256" key="2">
    <source>
        <dbReference type="ARBA" id="ARBA00004752"/>
    </source>
</evidence>
<dbReference type="EC" id="6.3.2.8" evidence="3 14"/>
<feature type="domain" description="Mur ligase central" evidence="17">
    <location>
        <begin position="122"/>
        <end position="301"/>
    </location>
</feature>
<comment type="similarity">
    <text evidence="14">Belongs to the MurCDEF family.</text>
</comment>
<evidence type="ECO:0000256" key="8">
    <source>
        <dbReference type="ARBA" id="ARBA00022840"/>
    </source>
</evidence>
<dbReference type="AlphaFoldDB" id="A0A1F5TMX2"/>
<comment type="pathway">
    <text evidence="2 14">Cell wall biogenesis; peptidoglycan biosynthesis.</text>
</comment>
<dbReference type="InterPro" id="IPR000713">
    <property type="entry name" value="Mur_ligase_N"/>
</dbReference>
<keyword evidence="9 14" id="KW-0133">Cell shape</keyword>
<evidence type="ECO:0000259" key="15">
    <source>
        <dbReference type="Pfam" id="PF01225"/>
    </source>
</evidence>
<keyword evidence="10 14" id="KW-0573">Peptidoglycan synthesis</keyword>
<evidence type="ECO:0000256" key="3">
    <source>
        <dbReference type="ARBA" id="ARBA00012211"/>
    </source>
</evidence>